<organism evidence="6 7">
    <name type="scientific">Natrinema saccharevitans</name>
    <dbReference type="NCBI Taxonomy" id="301967"/>
    <lineage>
        <taxon>Archaea</taxon>
        <taxon>Methanobacteriati</taxon>
        <taxon>Methanobacteriota</taxon>
        <taxon>Stenosarchaea group</taxon>
        <taxon>Halobacteria</taxon>
        <taxon>Halobacteriales</taxon>
        <taxon>Natrialbaceae</taxon>
        <taxon>Natrinema</taxon>
    </lineage>
</organism>
<protein>
    <submittedName>
        <fullName evidence="6">Quinol oxidase</fullName>
    </submittedName>
</protein>
<keyword evidence="7" id="KW-1185">Reference proteome</keyword>
<dbReference type="AlphaFoldDB" id="A0A1S8AV32"/>
<dbReference type="EMBL" id="LWLN01000001">
    <property type="protein sequence ID" value="OLZ40693.1"/>
    <property type="molecule type" value="Genomic_DNA"/>
</dbReference>
<evidence type="ECO:0000256" key="5">
    <source>
        <dbReference type="SAM" id="Phobius"/>
    </source>
</evidence>
<proteinExistence type="predicted"/>
<dbReference type="GO" id="GO:0016020">
    <property type="term" value="C:membrane"/>
    <property type="evidence" value="ECO:0007669"/>
    <property type="project" value="UniProtKB-SubCell"/>
</dbReference>
<keyword evidence="3 5" id="KW-1133">Transmembrane helix</keyword>
<evidence type="ECO:0000256" key="2">
    <source>
        <dbReference type="ARBA" id="ARBA00022692"/>
    </source>
</evidence>
<keyword evidence="4 5" id="KW-0472">Membrane</keyword>
<dbReference type="InterPro" id="IPR032808">
    <property type="entry name" value="DoxX"/>
</dbReference>
<feature type="transmembrane region" description="Helical" evidence="5">
    <location>
        <begin position="48"/>
        <end position="69"/>
    </location>
</feature>
<sequence length="138" mass="14470">MAFESGLAAVVLLAGRLLFGGLIIYQGIDHLLAPDAMAGYAEAKGVPAPKFGVVASGVLLVLAGFGLVLGVYPVLAAGALAVFFLVVTPFMHDFWAVPEDQKQDELTHFTKNVELFAASLLVLVLASQPWGYALNVGL</sequence>
<keyword evidence="2 5" id="KW-0812">Transmembrane</keyword>
<reference evidence="7" key="1">
    <citation type="submission" date="2016-04" db="EMBL/GenBank/DDBJ databases">
        <authorList>
            <person name="Chen S.-C."/>
            <person name="Lai M.-C."/>
        </authorList>
    </citation>
    <scope>NUCLEOTIDE SEQUENCE [LARGE SCALE GENOMIC DNA]</scope>
    <source>
        <strain evidence="7">AB14</strain>
    </source>
</reference>
<evidence type="ECO:0000256" key="3">
    <source>
        <dbReference type="ARBA" id="ARBA00022989"/>
    </source>
</evidence>
<gene>
    <name evidence="6" type="ORF">A6E15_06665</name>
</gene>
<evidence type="ECO:0000256" key="4">
    <source>
        <dbReference type="ARBA" id="ARBA00023136"/>
    </source>
</evidence>
<evidence type="ECO:0000256" key="1">
    <source>
        <dbReference type="ARBA" id="ARBA00004141"/>
    </source>
</evidence>
<comment type="subcellular location">
    <subcellularLocation>
        <location evidence="1">Membrane</location>
        <topology evidence="1">Multi-pass membrane protein</topology>
    </subcellularLocation>
</comment>
<comment type="caution">
    <text evidence="6">The sequence shown here is derived from an EMBL/GenBank/DDBJ whole genome shotgun (WGS) entry which is preliminary data.</text>
</comment>
<dbReference type="Pfam" id="PF07681">
    <property type="entry name" value="DoxX"/>
    <property type="match status" value="1"/>
</dbReference>
<dbReference type="Proteomes" id="UP000189370">
    <property type="component" value="Unassembled WGS sequence"/>
</dbReference>
<evidence type="ECO:0000313" key="6">
    <source>
        <dbReference type="EMBL" id="OLZ40693.1"/>
    </source>
</evidence>
<dbReference type="STRING" id="301967.A6E15_06665"/>
<feature type="transmembrane region" description="Helical" evidence="5">
    <location>
        <begin position="74"/>
        <end position="95"/>
    </location>
</feature>
<feature type="transmembrane region" description="Helical" evidence="5">
    <location>
        <begin position="115"/>
        <end position="134"/>
    </location>
</feature>
<evidence type="ECO:0000313" key="7">
    <source>
        <dbReference type="Proteomes" id="UP000189370"/>
    </source>
</evidence>
<feature type="transmembrane region" description="Helical" evidence="5">
    <location>
        <begin position="7"/>
        <end position="28"/>
    </location>
</feature>
<accession>A0A1S8AV32</accession>
<dbReference type="RefSeq" id="WP_076144939.1">
    <property type="nucleotide sequence ID" value="NZ_LWLN01000001.1"/>
</dbReference>
<name>A0A1S8AV32_9EURY</name>